<dbReference type="SMART" id="SM01417">
    <property type="entry name" value="Solute_trans_a"/>
    <property type="match status" value="1"/>
</dbReference>
<feature type="transmembrane region" description="Helical" evidence="6">
    <location>
        <begin position="259"/>
        <end position="279"/>
    </location>
</feature>
<feature type="transmembrane region" description="Helical" evidence="6">
    <location>
        <begin position="218"/>
        <end position="239"/>
    </location>
</feature>
<dbReference type="Pfam" id="PF03619">
    <property type="entry name" value="Solute_trans_a"/>
    <property type="match status" value="1"/>
</dbReference>
<feature type="compositionally biased region" description="Basic and acidic residues" evidence="5">
    <location>
        <begin position="297"/>
        <end position="311"/>
    </location>
</feature>
<feature type="transmembrane region" description="Helical" evidence="6">
    <location>
        <begin position="76"/>
        <end position="97"/>
    </location>
</feature>
<evidence type="ECO:0000256" key="6">
    <source>
        <dbReference type="SAM" id="Phobius"/>
    </source>
</evidence>
<evidence type="ECO:0000256" key="2">
    <source>
        <dbReference type="ARBA" id="ARBA00022692"/>
    </source>
</evidence>
<feature type="transmembrane region" description="Helical" evidence="6">
    <location>
        <begin position="6"/>
        <end position="27"/>
    </location>
</feature>
<name>A0ABM0KA40_APLCA</name>
<keyword evidence="3 6" id="KW-1133">Transmembrane helix</keyword>
<gene>
    <name evidence="8" type="primary">LOC101855394</name>
</gene>
<keyword evidence="2 6" id="KW-0812">Transmembrane</keyword>
<sequence>FWRLSAVEVPLAVVCGGLTFTLVALFIDKVIFVFRQYKTGKKIQSKSIQIVGIYPVVAVCAFIALCFPKATFICLFVRSTYLSCCLYTFISLMVQYMSGKDSMLSRLEDHQIHQISLQAPPCFCCCCCLPKPKATRRNIRILELCVLQNAILSPVIYLVAIVLWLDGKYRTGEFSLTNSYPYLNFLNAFSFIFAMQSFIIFFRMCRDILRPLRIVPKFFSLQLVVILANLQSTIFALFVKQALPACTNGLSANVKGEAYFNMVLIVEMFALSFMARCAYRRSHSNIDAILNTQDATKETETSKYTKSDDNSKPLINGVSKDQSSAEGTPSTTPKKSHDVRNSHIFIDPGALSELQESYV</sequence>
<evidence type="ECO:0000256" key="4">
    <source>
        <dbReference type="ARBA" id="ARBA00023136"/>
    </source>
</evidence>
<evidence type="ECO:0000313" key="8">
    <source>
        <dbReference type="RefSeq" id="XP_005112573.2"/>
    </source>
</evidence>
<dbReference type="RefSeq" id="XP_005112573.2">
    <property type="nucleotide sequence ID" value="XM_005112516.3"/>
</dbReference>
<keyword evidence="7" id="KW-1185">Reference proteome</keyword>
<dbReference type="PANTHER" id="PTHR23423">
    <property type="entry name" value="ORGANIC SOLUTE TRANSPORTER-RELATED"/>
    <property type="match status" value="1"/>
</dbReference>
<feature type="transmembrane region" description="Helical" evidence="6">
    <location>
        <begin position="141"/>
        <end position="165"/>
    </location>
</feature>
<feature type="region of interest" description="Disordered" evidence="5">
    <location>
        <begin position="297"/>
        <end position="342"/>
    </location>
</feature>
<feature type="transmembrane region" description="Helical" evidence="6">
    <location>
        <begin position="48"/>
        <end position="70"/>
    </location>
</feature>
<comment type="subcellular location">
    <subcellularLocation>
        <location evidence="1">Membrane</location>
        <topology evidence="1">Multi-pass membrane protein</topology>
    </subcellularLocation>
</comment>
<reference evidence="8" key="1">
    <citation type="submission" date="2025-08" db="UniProtKB">
        <authorList>
            <consortium name="RefSeq"/>
        </authorList>
    </citation>
    <scope>IDENTIFICATION</scope>
</reference>
<evidence type="ECO:0000313" key="7">
    <source>
        <dbReference type="Proteomes" id="UP000694888"/>
    </source>
</evidence>
<dbReference type="InterPro" id="IPR005178">
    <property type="entry name" value="Ostalpha/TMEM184C"/>
</dbReference>
<proteinExistence type="predicted"/>
<evidence type="ECO:0000256" key="1">
    <source>
        <dbReference type="ARBA" id="ARBA00004141"/>
    </source>
</evidence>
<protein>
    <submittedName>
        <fullName evidence="8">Organic solute transporter subunit alpha</fullName>
    </submittedName>
</protein>
<dbReference type="Proteomes" id="UP000694888">
    <property type="component" value="Unplaced"/>
</dbReference>
<organism evidence="7 8">
    <name type="scientific">Aplysia californica</name>
    <name type="common">California sea hare</name>
    <dbReference type="NCBI Taxonomy" id="6500"/>
    <lineage>
        <taxon>Eukaryota</taxon>
        <taxon>Metazoa</taxon>
        <taxon>Spiralia</taxon>
        <taxon>Lophotrochozoa</taxon>
        <taxon>Mollusca</taxon>
        <taxon>Gastropoda</taxon>
        <taxon>Heterobranchia</taxon>
        <taxon>Euthyneura</taxon>
        <taxon>Tectipleura</taxon>
        <taxon>Aplysiida</taxon>
        <taxon>Aplysioidea</taxon>
        <taxon>Aplysiidae</taxon>
        <taxon>Aplysia</taxon>
    </lineage>
</organism>
<dbReference type="GeneID" id="101855394"/>
<keyword evidence="4 6" id="KW-0472">Membrane</keyword>
<feature type="non-terminal residue" evidence="8">
    <location>
        <position position="1"/>
    </location>
</feature>
<feature type="transmembrane region" description="Helical" evidence="6">
    <location>
        <begin position="185"/>
        <end position="206"/>
    </location>
</feature>
<accession>A0ABM0KA40</accession>
<evidence type="ECO:0000256" key="5">
    <source>
        <dbReference type="SAM" id="MobiDB-lite"/>
    </source>
</evidence>
<evidence type="ECO:0000256" key="3">
    <source>
        <dbReference type="ARBA" id="ARBA00022989"/>
    </source>
</evidence>
<feature type="compositionally biased region" description="Polar residues" evidence="5">
    <location>
        <begin position="319"/>
        <end position="333"/>
    </location>
</feature>